<dbReference type="PANTHER" id="PTHR43248:SF29">
    <property type="entry name" value="TRIPEPTIDYL AMINOPEPTIDASE"/>
    <property type="match status" value="1"/>
</dbReference>
<evidence type="ECO:0000313" key="5">
    <source>
        <dbReference type="EMBL" id="AYG04681.1"/>
    </source>
</evidence>
<dbReference type="InterPro" id="IPR051601">
    <property type="entry name" value="Serine_prot/Carboxylest_S33"/>
</dbReference>
<keyword evidence="6" id="KW-1185">Reference proteome</keyword>
<evidence type="ECO:0000313" key="6">
    <source>
        <dbReference type="Proteomes" id="UP000275069"/>
    </source>
</evidence>
<keyword evidence="2" id="KW-0732">Signal</keyword>
<keyword evidence="3 5" id="KW-0378">Hydrolase</keyword>
<dbReference type="Pfam" id="PF08386">
    <property type="entry name" value="Abhydrolase_4"/>
    <property type="match status" value="1"/>
</dbReference>
<evidence type="ECO:0000256" key="1">
    <source>
        <dbReference type="ARBA" id="ARBA00010088"/>
    </source>
</evidence>
<dbReference type="OrthoDB" id="3252468at2"/>
<name>A0A387C2C8_9MICO</name>
<gene>
    <name evidence="5" type="ORF">D7I44_14885</name>
</gene>
<proteinExistence type="inferred from homology"/>
<dbReference type="Proteomes" id="UP000275069">
    <property type="component" value="Chromosome"/>
</dbReference>
<dbReference type="KEGG" id="gry:D7I44_14885"/>
<evidence type="ECO:0000256" key="3">
    <source>
        <dbReference type="ARBA" id="ARBA00022801"/>
    </source>
</evidence>
<dbReference type="Gene3D" id="3.40.50.1820">
    <property type="entry name" value="alpha/beta hydrolase"/>
    <property type="match status" value="1"/>
</dbReference>
<reference evidence="5 6" key="1">
    <citation type="submission" date="2018-09" db="EMBL/GenBank/DDBJ databases">
        <title>Genome sequencing of strain 2DFW10M-5.</title>
        <authorList>
            <person name="Heo J."/>
            <person name="Kim S.-J."/>
            <person name="Kwon S.-W."/>
        </authorList>
    </citation>
    <scope>NUCLEOTIDE SEQUENCE [LARGE SCALE GENOMIC DNA]</scope>
    <source>
        <strain evidence="5 6">2DFW10M-5</strain>
    </source>
</reference>
<organism evidence="5 6">
    <name type="scientific">Gryllotalpicola protaetiae</name>
    <dbReference type="NCBI Taxonomy" id="2419771"/>
    <lineage>
        <taxon>Bacteria</taxon>
        <taxon>Bacillati</taxon>
        <taxon>Actinomycetota</taxon>
        <taxon>Actinomycetes</taxon>
        <taxon>Micrococcales</taxon>
        <taxon>Microbacteriaceae</taxon>
        <taxon>Gryllotalpicola</taxon>
    </lineage>
</organism>
<dbReference type="RefSeq" id="WP_120790210.1">
    <property type="nucleotide sequence ID" value="NZ_CP032624.1"/>
</dbReference>
<evidence type="ECO:0000259" key="4">
    <source>
        <dbReference type="Pfam" id="PF08386"/>
    </source>
</evidence>
<evidence type="ECO:0000256" key="2">
    <source>
        <dbReference type="ARBA" id="ARBA00022729"/>
    </source>
</evidence>
<dbReference type="EMBL" id="CP032624">
    <property type="protein sequence ID" value="AYG04681.1"/>
    <property type="molecule type" value="Genomic_DNA"/>
</dbReference>
<dbReference type="SUPFAM" id="SSF53474">
    <property type="entry name" value="alpha/beta-Hydrolases"/>
    <property type="match status" value="1"/>
</dbReference>
<sequence length="517" mass="53565">MAVTARRRDDAAMRVRRVRTVGLLGALALAVVIGVSGCFGPSASASGPAGAAKFYHQKLTWKPCVGAYICTKVTVPEDWSKPGGATIHVGLIKSAALSGRAKGTIIWNPGGPGGVAEDYTGGTSYGVDGLVAADYDVVGYDPPGVGLSTRVDCGPESELGTLIFAPDPAPVGSAAWVSAEEKSDRSYAAECVKHTGTELLRHVDTVTAARDLDVVRAALGQKRLDYVGESYGTDLGIVYESLFPEHIGRVVLDGVEDPLEPAVDLDVNAAAAFEKDLDDYLASCSGRLGCPFTGSLDQSRATLANLLAGLADHPLTTSGSFRLGGGAATLGISDGLASQSLTGTAFSNLDDALTAAMHGNGDDLLTLAEDYFAWSPDFTSGSWYPANIAISCADRSLPTGAAAMADEAMKLRTAAPVLGPYFSYQGAVCEGLPTSGKHFSDKTLPRPAHPVLIVSATGDPETPHSNAVAVHARMSNTRLLIRDGDGHTSYNGGNNCVDSAVDAYLMSGTLPQDNTHC</sequence>
<comment type="similarity">
    <text evidence="1">Belongs to the peptidase S33 family.</text>
</comment>
<dbReference type="AlphaFoldDB" id="A0A387C2C8"/>
<feature type="domain" description="Peptidase S33 tripeptidyl aminopeptidase-like C-terminal" evidence="4">
    <location>
        <begin position="416"/>
        <end position="517"/>
    </location>
</feature>
<accession>A0A387C2C8</accession>
<dbReference type="InterPro" id="IPR013595">
    <property type="entry name" value="Pept_S33_TAP-like_C"/>
</dbReference>
<dbReference type="GO" id="GO:0016787">
    <property type="term" value="F:hydrolase activity"/>
    <property type="evidence" value="ECO:0007669"/>
    <property type="project" value="UniProtKB-KW"/>
</dbReference>
<protein>
    <submittedName>
        <fullName evidence="5">Alpha/beta hydrolase</fullName>
    </submittedName>
</protein>
<dbReference type="InterPro" id="IPR029058">
    <property type="entry name" value="AB_hydrolase_fold"/>
</dbReference>
<dbReference type="PANTHER" id="PTHR43248">
    <property type="entry name" value="2-SUCCINYL-6-HYDROXY-2,4-CYCLOHEXADIENE-1-CARBOXYLATE SYNTHASE"/>
    <property type="match status" value="1"/>
</dbReference>